<feature type="chain" id="PRO_5007862055" description="Secreted protein" evidence="1">
    <location>
        <begin position="20"/>
        <end position="93"/>
    </location>
</feature>
<reference evidence="2 3" key="1">
    <citation type="journal article" date="2016" name="Mol. Biol. Evol.">
        <title>Comparative Genomics of Early-Diverging Mushroom-Forming Fungi Provides Insights into the Origins of Lignocellulose Decay Capabilities.</title>
        <authorList>
            <person name="Nagy L.G."/>
            <person name="Riley R."/>
            <person name="Tritt A."/>
            <person name="Adam C."/>
            <person name="Daum C."/>
            <person name="Floudas D."/>
            <person name="Sun H."/>
            <person name="Yadav J.S."/>
            <person name="Pangilinan J."/>
            <person name="Larsson K.H."/>
            <person name="Matsuura K."/>
            <person name="Barry K."/>
            <person name="Labutti K."/>
            <person name="Kuo R."/>
            <person name="Ohm R.A."/>
            <person name="Bhattacharya S.S."/>
            <person name="Shirouzu T."/>
            <person name="Yoshinaga Y."/>
            <person name="Martin F.M."/>
            <person name="Grigoriev I.V."/>
            <person name="Hibbett D.S."/>
        </authorList>
    </citation>
    <scope>NUCLEOTIDE SEQUENCE [LARGE SCALE GENOMIC DNA]</scope>
    <source>
        <strain evidence="2 3">L-15889</strain>
    </source>
</reference>
<evidence type="ECO:0000313" key="2">
    <source>
        <dbReference type="EMBL" id="KZT65047.1"/>
    </source>
</evidence>
<evidence type="ECO:0008006" key="4">
    <source>
        <dbReference type="Google" id="ProtNLM"/>
    </source>
</evidence>
<dbReference type="EMBL" id="KV429113">
    <property type="protein sequence ID" value="KZT65047.1"/>
    <property type="molecule type" value="Genomic_DNA"/>
</dbReference>
<dbReference type="AlphaFoldDB" id="A0A165LZI9"/>
<feature type="signal peptide" evidence="1">
    <location>
        <begin position="1"/>
        <end position="19"/>
    </location>
</feature>
<sequence length="93" mass="10447">MRLTTLVLFACILLRPVIMVSRQHAQRCSTQQQMWCRHQAKTIGFPRVRPNGPWQLVSSASIRVPVLRNFAAPSSCIADRDVPLVSWSGTKSS</sequence>
<gene>
    <name evidence="2" type="ORF">DAEQUDRAFT_563288</name>
</gene>
<organism evidence="2 3">
    <name type="scientific">Daedalea quercina L-15889</name>
    <dbReference type="NCBI Taxonomy" id="1314783"/>
    <lineage>
        <taxon>Eukaryota</taxon>
        <taxon>Fungi</taxon>
        <taxon>Dikarya</taxon>
        <taxon>Basidiomycota</taxon>
        <taxon>Agaricomycotina</taxon>
        <taxon>Agaricomycetes</taxon>
        <taxon>Polyporales</taxon>
        <taxon>Fomitopsis</taxon>
    </lineage>
</organism>
<evidence type="ECO:0000256" key="1">
    <source>
        <dbReference type="SAM" id="SignalP"/>
    </source>
</evidence>
<proteinExistence type="predicted"/>
<evidence type="ECO:0000313" key="3">
    <source>
        <dbReference type="Proteomes" id="UP000076727"/>
    </source>
</evidence>
<keyword evidence="3" id="KW-1185">Reference proteome</keyword>
<keyword evidence="1" id="KW-0732">Signal</keyword>
<dbReference type="Proteomes" id="UP000076727">
    <property type="component" value="Unassembled WGS sequence"/>
</dbReference>
<protein>
    <recommendedName>
        <fullName evidence="4">Secreted protein</fullName>
    </recommendedName>
</protein>
<name>A0A165LZI9_9APHY</name>
<accession>A0A165LZI9</accession>